<evidence type="ECO:0000313" key="16">
    <source>
        <dbReference type="Proteomes" id="UP000215256"/>
    </source>
</evidence>
<evidence type="ECO:0000256" key="5">
    <source>
        <dbReference type="ARBA" id="ARBA00022840"/>
    </source>
</evidence>
<feature type="domain" description="Four-carbon acid sugar kinase N-terminal" evidence="13">
    <location>
        <begin position="5"/>
        <end position="231"/>
    </location>
</feature>
<evidence type="ECO:0000256" key="6">
    <source>
        <dbReference type="ARBA" id="ARBA00023277"/>
    </source>
</evidence>
<evidence type="ECO:0000259" key="13">
    <source>
        <dbReference type="Pfam" id="PF07005"/>
    </source>
</evidence>
<dbReference type="InterPro" id="IPR042213">
    <property type="entry name" value="NBD_C_sf"/>
</dbReference>
<geneLocation type="plasmid" evidence="15 16">
    <name>unnamed1</name>
</geneLocation>
<dbReference type="GO" id="GO:0016301">
    <property type="term" value="F:kinase activity"/>
    <property type="evidence" value="ECO:0007669"/>
    <property type="project" value="UniProtKB-KW"/>
</dbReference>
<evidence type="ECO:0000256" key="11">
    <source>
        <dbReference type="ARBA" id="ARBA00039461"/>
    </source>
</evidence>
<dbReference type="AlphaFoldDB" id="A0A248UPN0"/>
<proteinExistence type="inferred from homology"/>
<evidence type="ECO:0000256" key="7">
    <source>
        <dbReference type="ARBA" id="ARBA00035898"/>
    </source>
</evidence>
<keyword evidence="15" id="KW-0614">Plasmid</keyword>
<sequence length="424" mass="45083">MSIVLGAIADDFTGATDLAGLLARSGYPVSLRLGLPTETEPEDNTAAFEIIALKCRTIPLNQAVDQARSAYSWLRARGAKRFYWKYCSTFDSTEKGNIGPISEALMADIGTSQTIYCPAFPENGRNVFMGHLFVGEALLSESAMKDHPLTPMRDSSLVRLLSLQVNGKVGLINRLTVARGVDVLKAKLEELAAEGIAHVIVDAVANDDLSIIAEASLDLPLISGGSALAMPLPALLAHSGMIDKTTESVPEPQIQEGQIVLSGSCSAMTLKQVEHYRNQAASYQLDPTVLAERGMADALGWLQKQPVEKPKLIYASADPASVQEAQSKLGVERAGQIVEQALAELALASFQLGIRRFVIAGGETSGAVAQSLGVSKLRVGKEIAPGVPWTYAVINDETVALALKSGNFGTASFFSEALQMLEVA</sequence>
<dbReference type="InterPro" id="IPR031475">
    <property type="entry name" value="NBD_C"/>
</dbReference>
<comment type="catalytic activity">
    <reaction evidence="8">
        <text>3-dehydro-D-erythronate + ATP = 3-dehydro-4-O-phospho-D-erythronate + ADP + H(+)</text>
        <dbReference type="Rhea" id="RHEA:52556"/>
        <dbReference type="ChEBI" id="CHEBI:15378"/>
        <dbReference type="ChEBI" id="CHEBI:30616"/>
        <dbReference type="ChEBI" id="CHEBI:57958"/>
        <dbReference type="ChEBI" id="CHEBI:136593"/>
        <dbReference type="ChEBI" id="CHEBI:456216"/>
        <dbReference type="EC" id="2.7.1.217"/>
    </reaction>
</comment>
<evidence type="ECO:0000256" key="9">
    <source>
        <dbReference type="ARBA" id="ARBA00037335"/>
    </source>
</evidence>
<dbReference type="EMBL" id="CP022605">
    <property type="protein sequence ID" value="ASV88239.1"/>
    <property type="molecule type" value="Genomic_DNA"/>
</dbReference>
<keyword evidence="2" id="KW-0808">Transferase</keyword>
<accession>A0A248UPN0</accession>
<name>A0A248UPN0_9HYPH</name>
<evidence type="ECO:0000256" key="1">
    <source>
        <dbReference type="ARBA" id="ARBA00005715"/>
    </source>
</evidence>
<dbReference type="KEGG" id="och:CES85_2858"/>
<dbReference type="Gene3D" id="3.40.980.20">
    <property type="entry name" value="Four-carbon acid sugar kinase, nucleotide binding domain"/>
    <property type="match status" value="1"/>
</dbReference>
<organism evidence="15 16">
    <name type="scientific">Ochrobactrum quorumnocens</name>
    <dbReference type="NCBI Taxonomy" id="271865"/>
    <lineage>
        <taxon>Bacteria</taxon>
        <taxon>Pseudomonadati</taxon>
        <taxon>Pseudomonadota</taxon>
        <taxon>Alphaproteobacteria</taxon>
        <taxon>Hyphomicrobiales</taxon>
        <taxon>Brucellaceae</taxon>
        <taxon>Brucella/Ochrobactrum group</taxon>
        <taxon>Ochrobactrum</taxon>
    </lineage>
</organism>
<dbReference type="Pfam" id="PF17042">
    <property type="entry name" value="NBD_C"/>
    <property type="match status" value="1"/>
</dbReference>
<keyword evidence="4" id="KW-0418">Kinase</keyword>
<evidence type="ECO:0000313" key="15">
    <source>
        <dbReference type="EMBL" id="ASV88239.1"/>
    </source>
</evidence>
<gene>
    <name evidence="15" type="ORF">CES85_2858</name>
</gene>
<dbReference type="Proteomes" id="UP000215256">
    <property type="component" value="Plasmid unnamed1"/>
</dbReference>
<dbReference type="EC" id="2.7.1.217" evidence="10"/>
<dbReference type="GO" id="GO:0005524">
    <property type="term" value="F:ATP binding"/>
    <property type="evidence" value="ECO:0007669"/>
    <property type="project" value="UniProtKB-KW"/>
</dbReference>
<keyword evidence="6" id="KW-0119">Carbohydrate metabolism</keyword>
<comment type="catalytic activity">
    <reaction evidence="7">
        <text>3-dehydro-L-erythronate + ATP = 3-dehydro-4-O-phospho-L-erythronate + ADP + H(+)</text>
        <dbReference type="Rhea" id="RHEA:52552"/>
        <dbReference type="ChEBI" id="CHEBI:15378"/>
        <dbReference type="ChEBI" id="CHEBI:30616"/>
        <dbReference type="ChEBI" id="CHEBI:136592"/>
        <dbReference type="ChEBI" id="CHEBI:136670"/>
        <dbReference type="ChEBI" id="CHEBI:456216"/>
        <dbReference type="EC" id="2.7.1.217"/>
    </reaction>
</comment>
<protein>
    <recommendedName>
        <fullName evidence="11">3-oxo-tetronate kinase</fullName>
        <ecNumber evidence="10">2.7.1.217</ecNumber>
    </recommendedName>
    <alternativeName>
        <fullName evidence="12">3-dehydrotetronate 4-kinase</fullName>
    </alternativeName>
</protein>
<dbReference type="InterPro" id="IPR010737">
    <property type="entry name" value="4-carb_acid_sugar_kinase_N"/>
</dbReference>
<keyword evidence="3" id="KW-0547">Nucleotide-binding</keyword>
<dbReference type="InterPro" id="IPR037051">
    <property type="entry name" value="4-carb_acid_sugar_kinase_N_sf"/>
</dbReference>
<evidence type="ECO:0000256" key="3">
    <source>
        <dbReference type="ARBA" id="ARBA00022741"/>
    </source>
</evidence>
<dbReference type="RefSeq" id="WP_095448108.1">
    <property type="nucleotide sequence ID" value="NZ_CP022605.1"/>
</dbReference>
<dbReference type="SUPFAM" id="SSF142764">
    <property type="entry name" value="YgbK-like"/>
    <property type="match status" value="1"/>
</dbReference>
<keyword evidence="5" id="KW-0067">ATP-binding</keyword>
<evidence type="ECO:0000256" key="2">
    <source>
        <dbReference type="ARBA" id="ARBA00022679"/>
    </source>
</evidence>
<dbReference type="Pfam" id="PF07005">
    <property type="entry name" value="SBD_N"/>
    <property type="match status" value="1"/>
</dbReference>
<comment type="similarity">
    <text evidence="1">Belongs to the four-carbon acid sugar kinase family.</text>
</comment>
<evidence type="ECO:0000256" key="8">
    <source>
        <dbReference type="ARBA" id="ARBA00036346"/>
    </source>
</evidence>
<dbReference type="InterPro" id="IPR050007">
    <property type="entry name" value="OtnK"/>
</dbReference>
<evidence type="ECO:0000256" key="4">
    <source>
        <dbReference type="ARBA" id="ARBA00022777"/>
    </source>
</evidence>
<feature type="domain" description="Four-carbon acid sugar kinase nucleotide binding" evidence="14">
    <location>
        <begin position="260"/>
        <end position="414"/>
    </location>
</feature>
<evidence type="ECO:0000259" key="14">
    <source>
        <dbReference type="Pfam" id="PF17042"/>
    </source>
</evidence>
<dbReference type="OrthoDB" id="191465at2"/>
<dbReference type="Gene3D" id="3.40.50.10840">
    <property type="entry name" value="Putative sugar-binding, N-terminal domain"/>
    <property type="match status" value="1"/>
</dbReference>
<comment type="function">
    <text evidence="9">Catalyzes the ATP-dependent phosphorylation of 3-oxo-tetronate to 3-oxo-tetronate 4-phosphate.</text>
</comment>
<evidence type="ECO:0000256" key="10">
    <source>
        <dbReference type="ARBA" id="ARBA00039095"/>
    </source>
</evidence>
<reference evidence="15 16" key="1">
    <citation type="submission" date="2017-07" db="EMBL/GenBank/DDBJ databases">
        <title>Phylogenetic study on the rhizospheric bacterium Ochrobactrum sp. A44.</title>
        <authorList>
            <person name="Krzyzanowska D.M."/>
            <person name="Ossowicki A."/>
            <person name="Rajewska M."/>
            <person name="Maciag T."/>
            <person name="Kaczynski Z."/>
            <person name="Czerwicka M."/>
            <person name="Jafra S."/>
        </authorList>
    </citation>
    <scope>NUCLEOTIDE SEQUENCE [LARGE SCALE GENOMIC DNA]</scope>
    <source>
        <strain evidence="15 16">A44</strain>
        <plasmid evidence="15 16">unnamed1</plasmid>
    </source>
</reference>
<dbReference type="NCBIfam" id="NF043035">
    <property type="entry name" value="OxoTetrKin"/>
    <property type="match status" value="1"/>
</dbReference>
<evidence type="ECO:0000256" key="12">
    <source>
        <dbReference type="ARBA" id="ARBA00041377"/>
    </source>
</evidence>